<dbReference type="Gene3D" id="3.90.1140.10">
    <property type="entry name" value="Cyclic phosphodiesterase"/>
    <property type="match status" value="1"/>
</dbReference>
<dbReference type="RefSeq" id="WP_180918423.1">
    <property type="nucleotide sequence ID" value="NZ_CP059165.1"/>
</dbReference>
<name>A0A7D6IBL7_9MYCO</name>
<accession>A0A7D6IBL7</accession>
<dbReference type="InterPro" id="IPR009097">
    <property type="entry name" value="Cyclic_Pdiesterase"/>
</dbReference>
<dbReference type="EMBL" id="CP059165">
    <property type="protein sequence ID" value="QLL09677.1"/>
    <property type="molecule type" value="Genomic_DNA"/>
</dbReference>
<keyword evidence="1" id="KW-0436">Ligase</keyword>
<reference evidence="2" key="1">
    <citation type="submission" date="2020-07" db="EMBL/GenBank/DDBJ databases">
        <title>Description of Mycobacterium gordonae subsp. intergordonae subsp.nov. and Mycobacterium gordonae subsp. gordonae subsp. nov.</title>
        <authorList>
            <person name="Yu X."/>
        </authorList>
    </citation>
    <scope>NUCLEOTIDE SEQUENCE [LARGE SCALE GENOMIC DNA]</scope>
    <source>
        <strain evidence="2">24</strain>
    </source>
</reference>
<evidence type="ECO:0000313" key="1">
    <source>
        <dbReference type="EMBL" id="QLL09677.1"/>
    </source>
</evidence>
<dbReference type="Proteomes" id="UP000510682">
    <property type="component" value="Chromosome"/>
</dbReference>
<organism evidence="1 2">
    <name type="scientific">Mycobacterium vicinigordonae</name>
    <dbReference type="NCBI Taxonomy" id="1719132"/>
    <lineage>
        <taxon>Bacteria</taxon>
        <taxon>Bacillati</taxon>
        <taxon>Actinomycetota</taxon>
        <taxon>Actinomycetes</taxon>
        <taxon>Mycobacteriales</taxon>
        <taxon>Mycobacteriaceae</taxon>
        <taxon>Mycobacterium</taxon>
    </lineage>
</organism>
<gene>
    <name evidence="1" type="ORF">H0P51_12875</name>
</gene>
<reference evidence="1 2" key="2">
    <citation type="submission" date="2020-07" db="EMBL/GenBank/DDBJ databases">
        <authorList>
            <person name="Yu X."/>
        </authorList>
    </citation>
    <scope>NUCLEOTIDE SEQUENCE [LARGE SCALE GENOMIC DNA]</scope>
    <source>
        <strain evidence="2">24</strain>
    </source>
</reference>
<dbReference type="KEGG" id="mgor:H0P51_12875"/>
<reference evidence="2" key="3">
    <citation type="submission" date="2023-07" db="EMBL/GenBank/DDBJ databases">
        <title>Description of Mycobacterium gordonae subsp. intergordonae subsp.nov. and Mycobacterium gordonae subsp. gordonae subsp. nov.</title>
        <authorList>
            <person name="Huang H."/>
        </authorList>
    </citation>
    <scope>NUCLEOTIDE SEQUENCE [LARGE SCALE GENOMIC DNA]</scope>
    <source>
        <strain evidence="2">24</strain>
    </source>
</reference>
<sequence>MAHSLELLFEPDTEAAIRGIWDKLAAAQLAGRAAAGRPHVTLIAAEHIEPAVDQQLTPITGQLPLPCAIGAPVIFGRGTLVLARLVVPTRELLDLHAEVHRLSSGHLTPMPNSRPGQWTAHVTLARRVPESQLGRAVRIAGPPMVGSFAGLRRWDGDQRVEYPLG</sequence>
<dbReference type="AlphaFoldDB" id="A0A7D6IBL7"/>
<dbReference type="GO" id="GO:0016874">
    <property type="term" value="F:ligase activity"/>
    <property type="evidence" value="ECO:0007669"/>
    <property type="project" value="UniProtKB-KW"/>
</dbReference>
<proteinExistence type="predicted"/>
<protein>
    <submittedName>
        <fullName evidence="1">2'-5' RNA ligase family protein</fullName>
    </submittedName>
</protein>
<evidence type="ECO:0000313" key="2">
    <source>
        <dbReference type="Proteomes" id="UP000510682"/>
    </source>
</evidence>
<dbReference type="Pfam" id="PF13563">
    <property type="entry name" value="2_5_RNA_ligase2"/>
    <property type="match status" value="1"/>
</dbReference>
<dbReference type="SUPFAM" id="SSF55144">
    <property type="entry name" value="LigT-like"/>
    <property type="match status" value="1"/>
</dbReference>
<keyword evidence="2" id="KW-1185">Reference proteome</keyword>